<protein>
    <submittedName>
        <fullName evidence="4">Spore germination protein</fullName>
    </submittedName>
</protein>
<feature type="transmembrane region" description="Helical" evidence="3">
    <location>
        <begin position="237"/>
        <end position="258"/>
    </location>
</feature>
<sequence>MVRDKPQELSSDSEDNKRLLLDRMQQTQDLVMIDLDDGKKGTVTFCYLEGLTDDTKLERLLALYRSHHSGLQPYRIQSGIRAIRDIARELASGMTVMLVHGEKSAIALDTLGVELRSVEEPASESTVKGPRSGFTESFRNNIALVRYYCPSADLKVEYKEVGTVSELKLAVLSCGGIVNPHLLNEVHRRLAEIPADAVIGTNYIEEWITDNRGTLFPLIESTERPDRVVAALMEGRIAILVQGSPFALIAPFVFLQAFQVSEDYAWNYYISSSIRMLRLLCAVIGMLLPAFYVATVTFHQELVPTPLLQSIASAKEPVPFPAVVESFTMMIAFEIMREAGVRMPKQVGQAVSIVGALILGQAAVQAGIVSPIMVIVAALTGIATFTLPPTAMNYVVRMIQFGMTLFASILGYVGIMVGIIMLMTYLASLRSFGVPYFAPAAPFNLEELSDIVVRRPATLNNKRPALFQPLRRMRFRGRSGR</sequence>
<gene>
    <name evidence="4" type="ORF">ACFFNY_27460</name>
</gene>
<evidence type="ECO:0000313" key="5">
    <source>
        <dbReference type="Proteomes" id="UP001589619"/>
    </source>
</evidence>
<reference evidence="4 5" key="1">
    <citation type="submission" date="2024-09" db="EMBL/GenBank/DDBJ databases">
        <authorList>
            <person name="Sun Q."/>
            <person name="Mori K."/>
        </authorList>
    </citation>
    <scope>NUCLEOTIDE SEQUENCE [LARGE SCALE GENOMIC DNA]</scope>
    <source>
        <strain evidence="4 5">JCM 12520</strain>
    </source>
</reference>
<feature type="transmembrane region" description="Helical" evidence="3">
    <location>
        <begin position="403"/>
        <end position="427"/>
    </location>
</feature>
<comment type="similarity">
    <text evidence="1">Belongs to the GerABKA family.</text>
</comment>
<dbReference type="PANTHER" id="PTHR22550:SF5">
    <property type="entry name" value="LEUCINE ZIPPER PROTEIN 4"/>
    <property type="match status" value="1"/>
</dbReference>
<dbReference type="Proteomes" id="UP001589619">
    <property type="component" value="Unassembled WGS sequence"/>
</dbReference>
<keyword evidence="3" id="KW-1133">Transmembrane helix</keyword>
<dbReference type="Pfam" id="PF03323">
    <property type="entry name" value="GerA"/>
    <property type="match status" value="1"/>
</dbReference>
<dbReference type="PIRSF" id="PIRSF005690">
    <property type="entry name" value="GerBA"/>
    <property type="match status" value="1"/>
</dbReference>
<dbReference type="PANTHER" id="PTHR22550">
    <property type="entry name" value="SPORE GERMINATION PROTEIN"/>
    <property type="match status" value="1"/>
</dbReference>
<organism evidence="4 5">
    <name type="scientific">Paenibacillus hodogayensis</name>
    <dbReference type="NCBI Taxonomy" id="279208"/>
    <lineage>
        <taxon>Bacteria</taxon>
        <taxon>Bacillati</taxon>
        <taxon>Bacillota</taxon>
        <taxon>Bacilli</taxon>
        <taxon>Bacillales</taxon>
        <taxon>Paenibacillaceae</taxon>
        <taxon>Paenibacillus</taxon>
    </lineage>
</organism>
<dbReference type="InterPro" id="IPR050768">
    <property type="entry name" value="UPF0353/GerABKA_families"/>
</dbReference>
<name>A0ABV5W4P0_9BACL</name>
<keyword evidence="5" id="KW-1185">Reference proteome</keyword>
<accession>A0ABV5W4P0</accession>
<proteinExistence type="inferred from homology"/>
<keyword evidence="3" id="KW-0812">Transmembrane</keyword>
<feature type="transmembrane region" description="Helical" evidence="3">
    <location>
        <begin position="279"/>
        <end position="298"/>
    </location>
</feature>
<comment type="caution">
    <text evidence="4">The sequence shown here is derived from an EMBL/GenBank/DDBJ whole genome shotgun (WGS) entry which is preliminary data.</text>
</comment>
<feature type="transmembrane region" description="Helical" evidence="3">
    <location>
        <begin position="347"/>
        <end position="366"/>
    </location>
</feature>
<keyword evidence="2 3" id="KW-0472">Membrane</keyword>
<evidence type="ECO:0000256" key="1">
    <source>
        <dbReference type="ARBA" id="ARBA00005278"/>
    </source>
</evidence>
<evidence type="ECO:0000256" key="3">
    <source>
        <dbReference type="SAM" id="Phobius"/>
    </source>
</evidence>
<evidence type="ECO:0000256" key="2">
    <source>
        <dbReference type="ARBA" id="ARBA00023136"/>
    </source>
</evidence>
<dbReference type="InterPro" id="IPR004995">
    <property type="entry name" value="Spore_Ger"/>
</dbReference>
<feature type="transmembrane region" description="Helical" evidence="3">
    <location>
        <begin position="372"/>
        <end position="396"/>
    </location>
</feature>
<dbReference type="RefSeq" id="WP_344908133.1">
    <property type="nucleotide sequence ID" value="NZ_BAAAYO010000006.1"/>
</dbReference>
<dbReference type="EMBL" id="JBHMAG010000018">
    <property type="protein sequence ID" value="MFB9755330.1"/>
    <property type="molecule type" value="Genomic_DNA"/>
</dbReference>
<evidence type="ECO:0000313" key="4">
    <source>
        <dbReference type="EMBL" id="MFB9755330.1"/>
    </source>
</evidence>